<feature type="transmembrane region" description="Helical" evidence="1">
    <location>
        <begin position="126"/>
        <end position="146"/>
    </location>
</feature>
<sequence length="348" mass="40683">MYNEIKWLLSGDDLMQRNMTIDIMRVMGLLLIILAHVNPPGILFQFRTFDVPMMIFVSGVSYYLSKASNVSFATYSLSRFQRLVFPVWAFLIMFFFVLYVFKPLKFMDLLTVNNITSTFLLDGFGYVWIIKVFLIISILSPFYAYCIKNLNGYLTTLLALLVLLLSLCIFVFTSEDYPGDRYSFLNDVILPTISYGAVFILGYKFLTYNKIQILFAFFVFLAAFITYVIYNYLAHEVVYGPQVYKYPPTLYYISYSVVMTIVIFYAIEKYLPAARLPSILFSMSSNTIWIYLWHIPVVEYFYRYNPSVNFIIKYVFAVSVATILALMQKKIISKFFSKYRIMKVIFTG</sequence>
<dbReference type="GO" id="GO:0016747">
    <property type="term" value="F:acyltransferase activity, transferring groups other than amino-acyl groups"/>
    <property type="evidence" value="ECO:0007669"/>
    <property type="project" value="InterPro"/>
</dbReference>
<feature type="transmembrane region" description="Helical" evidence="1">
    <location>
        <begin position="250"/>
        <end position="267"/>
    </location>
</feature>
<dbReference type="AlphaFoldDB" id="B5XPC9"/>
<reference evidence="3 4" key="1">
    <citation type="journal article" date="2008" name="PLoS Genet.">
        <title>Complete genome sequence of the N2-fixing broad host range endophyte Klebsiella pneumoniae 342 and virulence predictions verified in mice.</title>
        <authorList>
            <person name="Fouts D.E."/>
            <person name="Tyler H.L."/>
            <person name="DeBoy R.T."/>
            <person name="Daugherty S."/>
            <person name="Ren Q."/>
            <person name="Badger J.H."/>
            <person name="Durkin A.S."/>
            <person name="Huot H."/>
            <person name="Shrivastava S."/>
            <person name="Kothari S."/>
            <person name="Dodson R.J."/>
            <person name="Mohamoud Y."/>
            <person name="Khouri H."/>
            <person name="Roesch L.F."/>
            <person name="Krogfelt K.A."/>
            <person name="Struve C."/>
            <person name="Triplett E.W."/>
            <person name="Methe B.A."/>
        </authorList>
    </citation>
    <scope>NUCLEOTIDE SEQUENCE [LARGE SCALE GENOMIC DNA]</scope>
    <source>
        <strain evidence="3 4">342</strain>
    </source>
</reference>
<evidence type="ECO:0000313" key="4">
    <source>
        <dbReference type="Proteomes" id="UP000001734"/>
    </source>
</evidence>
<keyword evidence="1" id="KW-0472">Membrane</keyword>
<dbReference type="KEGG" id="kpe:KPK_1671"/>
<feature type="transmembrane region" description="Helical" evidence="1">
    <location>
        <begin position="21"/>
        <end position="38"/>
    </location>
</feature>
<feature type="transmembrane region" description="Helical" evidence="1">
    <location>
        <begin position="153"/>
        <end position="172"/>
    </location>
</feature>
<feature type="transmembrane region" description="Helical" evidence="1">
    <location>
        <begin position="83"/>
        <end position="101"/>
    </location>
</feature>
<proteinExistence type="predicted"/>
<gene>
    <name evidence="3" type="ordered locus">KPK_1671</name>
</gene>
<protein>
    <submittedName>
        <fullName evidence="3">Putative membrane protein</fullName>
    </submittedName>
</protein>
<dbReference type="HOGENOM" id="CLU_069577_0_0_6"/>
<dbReference type="BioCyc" id="KPNE507522:GI0B-1670-MONOMER"/>
<dbReference type="InterPro" id="IPR002656">
    <property type="entry name" value="Acyl_transf_3_dom"/>
</dbReference>
<evidence type="ECO:0000259" key="2">
    <source>
        <dbReference type="Pfam" id="PF01757"/>
    </source>
</evidence>
<dbReference type="EMBL" id="CP000964">
    <property type="protein sequence ID" value="ACI11769.1"/>
    <property type="molecule type" value="Genomic_DNA"/>
</dbReference>
<accession>B5XPC9</accession>
<feature type="transmembrane region" description="Helical" evidence="1">
    <location>
        <begin position="279"/>
        <end position="302"/>
    </location>
</feature>
<evidence type="ECO:0000313" key="3">
    <source>
        <dbReference type="EMBL" id="ACI11769.1"/>
    </source>
</evidence>
<dbReference type="Proteomes" id="UP000001734">
    <property type="component" value="Chromosome"/>
</dbReference>
<feature type="domain" description="Acyltransferase 3" evidence="2">
    <location>
        <begin position="21"/>
        <end position="326"/>
    </location>
</feature>
<name>B5XPC9_KLEV3</name>
<feature type="transmembrane region" description="Helical" evidence="1">
    <location>
        <begin position="213"/>
        <end position="230"/>
    </location>
</feature>
<dbReference type="Pfam" id="PF01757">
    <property type="entry name" value="Acyl_transf_3"/>
    <property type="match status" value="1"/>
</dbReference>
<feature type="transmembrane region" description="Helical" evidence="1">
    <location>
        <begin position="184"/>
        <end position="206"/>
    </location>
</feature>
<feature type="transmembrane region" description="Helical" evidence="1">
    <location>
        <begin position="308"/>
        <end position="327"/>
    </location>
</feature>
<organism evidence="3 4">
    <name type="scientific">Klebsiella variicola (strain 342)</name>
    <name type="common">Klebsiella pneumoniae</name>
    <dbReference type="NCBI Taxonomy" id="507522"/>
    <lineage>
        <taxon>Bacteria</taxon>
        <taxon>Pseudomonadati</taxon>
        <taxon>Pseudomonadota</taxon>
        <taxon>Gammaproteobacteria</taxon>
        <taxon>Enterobacterales</taxon>
        <taxon>Enterobacteriaceae</taxon>
        <taxon>Klebsiella/Raoultella group</taxon>
        <taxon>Klebsiella</taxon>
        <taxon>Klebsiella pneumoniae complex</taxon>
    </lineage>
</organism>
<keyword evidence="1" id="KW-1133">Transmembrane helix</keyword>
<keyword evidence="1" id="KW-0812">Transmembrane</keyword>
<evidence type="ECO:0000256" key="1">
    <source>
        <dbReference type="SAM" id="Phobius"/>
    </source>
</evidence>